<dbReference type="EMBL" id="RXNU01000006">
    <property type="protein sequence ID" value="RTR38608.1"/>
    <property type="molecule type" value="Genomic_DNA"/>
</dbReference>
<dbReference type="Proteomes" id="UP000267448">
    <property type="component" value="Unassembled WGS sequence"/>
</dbReference>
<evidence type="ECO:0000313" key="1">
    <source>
        <dbReference type="EMBL" id="RTR38608.1"/>
    </source>
</evidence>
<sequence>MDKVSDIGDLDEREVMESFRKMKRHVGIVYFMNPTRLDSYRNIDDPNYREPTNAEVSEVIETMIFIGHCKTDIARMLGLKTASKDKTKVLRKWCDGEPNDVSNIPHSSWVHLLVLSGKICLYNVVPEAGWTRE</sequence>
<dbReference type="AlphaFoldDB" id="A0A431WSD9"/>
<organism evidence="1 2">
    <name type="scientific">Shewanella canadensis</name>
    <dbReference type="NCBI Taxonomy" id="271096"/>
    <lineage>
        <taxon>Bacteria</taxon>
        <taxon>Pseudomonadati</taxon>
        <taxon>Pseudomonadota</taxon>
        <taxon>Gammaproteobacteria</taxon>
        <taxon>Alteromonadales</taxon>
        <taxon>Shewanellaceae</taxon>
        <taxon>Shewanella</taxon>
    </lineage>
</organism>
<name>A0A431WSD9_9GAMM</name>
<dbReference type="OrthoDB" id="6263320at2"/>
<dbReference type="RefSeq" id="WP_126520839.1">
    <property type="nucleotide sequence ID" value="NZ_RXNU01000006.1"/>
</dbReference>
<gene>
    <name evidence="1" type="ORF">EKG38_13980</name>
</gene>
<protein>
    <submittedName>
        <fullName evidence="1">Uncharacterized protein</fullName>
    </submittedName>
</protein>
<keyword evidence="2" id="KW-1185">Reference proteome</keyword>
<accession>A0A431WSD9</accession>
<comment type="caution">
    <text evidence="1">The sequence shown here is derived from an EMBL/GenBank/DDBJ whole genome shotgun (WGS) entry which is preliminary data.</text>
</comment>
<proteinExistence type="predicted"/>
<evidence type="ECO:0000313" key="2">
    <source>
        <dbReference type="Proteomes" id="UP000267448"/>
    </source>
</evidence>
<reference evidence="1 2" key="1">
    <citation type="submission" date="2018-12" db="EMBL/GenBank/DDBJ databases">
        <authorList>
            <person name="Yu L."/>
        </authorList>
    </citation>
    <scope>NUCLEOTIDE SEQUENCE [LARGE SCALE GENOMIC DNA]</scope>
    <source>
        <strain evidence="1 2">HAW-EB2</strain>
    </source>
</reference>